<evidence type="ECO:0000256" key="1">
    <source>
        <dbReference type="SAM" id="Phobius"/>
    </source>
</evidence>
<dbReference type="RefSeq" id="WP_216110884.1">
    <property type="nucleotide sequence ID" value="NZ_FOEG01000010.1"/>
</dbReference>
<protein>
    <submittedName>
        <fullName evidence="2">Uncharacterized protein</fullName>
    </submittedName>
</protein>
<keyword evidence="1" id="KW-0472">Membrane</keyword>
<dbReference type="Proteomes" id="UP000199657">
    <property type="component" value="Unassembled WGS sequence"/>
</dbReference>
<evidence type="ECO:0000313" key="3">
    <source>
        <dbReference type="Proteomes" id="UP000199657"/>
    </source>
</evidence>
<keyword evidence="1" id="KW-1133">Transmembrane helix</keyword>
<dbReference type="EMBL" id="FOEG01000010">
    <property type="protein sequence ID" value="SEP11750.1"/>
    <property type="molecule type" value="Genomic_DNA"/>
</dbReference>
<sequence length="56" mass="6304">MVVYSLAVIVAILVPTLLLVLGYQRHRQLVEQYLPHLSYLTAAILVGMGAWFILVH</sequence>
<gene>
    <name evidence="2" type="ORF">SAMN04488052_110107</name>
</gene>
<reference evidence="2 3" key="1">
    <citation type="submission" date="2016-10" db="EMBL/GenBank/DDBJ databases">
        <authorList>
            <person name="de Groot N.N."/>
        </authorList>
    </citation>
    <scope>NUCLEOTIDE SEQUENCE [LARGE SCALE GENOMIC DNA]</scope>
    <source>
        <strain evidence="2 3">CGMCC 1.6291</strain>
    </source>
</reference>
<evidence type="ECO:0000313" key="2">
    <source>
        <dbReference type="EMBL" id="SEP11750.1"/>
    </source>
</evidence>
<dbReference type="AlphaFoldDB" id="A0A1H8V8F9"/>
<dbReference type="STRING" id="406100.SAMN04488052_110107"/>
<keyword evidence="3" id="KW-1185">Reference proteome</keyword>
<organism evidence="2 3">
    <name type="scientific">Aquisalimonas asiatica</name>
    <dbReference type="NCBI Taxonomy" id="406100"/>
    <lineage>
        <taxon>Bacteria</taxon>
        <taxon>Pseudomonadati</taxon>
        <taxon>Pseudomonadota</taxon>
        <taxon>Gammaproteobacteria</taxon>
        <taxon>Chromatiales</taxon>
        <taxon>Ectothiorhodospiraceae</taxon>
        <taxon>Aquisalimonas</taxon>
    </lineage>
</organism>
<proteinExistence type="predicted"/>
<name>A0A1H8V8F9_9GAMM</name>
<accession>A0A1H8V8F9</accession>
<feature type="transmembrane region" description="Helical" evidence="1">
    <location>
        <begin position="36"/>
        <end position="54"/>
    </location>
</feature>
<keyword evidence="1" id="KW-0812">Transmembrane</keyword>
<feature type="transmembrane region" description="Helical" evidence="1">
    <location>
        <begin position="6"/>
        <end position="24"/>
    </location>
</feature>